<sequence length="323" mass="32236">MTTIIDYILDLFRSPDVAGAFIADPEQALRDAGLPNVTAAQLHAVAATAAPAGVALGGGDPILGLQRAVADHHSLANSFAPMYAPQRTFAPETDIASHNRTNAEFLSPDQSSGANSQVGGFNLGFGDITFGNKTANTATDGGVVVDGNNAGTVTTGNGNVVGDENVTGKDIVVGDDNVTGHHNVVGDENVTDNSEVDVKTGNHSPVIVGSENEVHDNSQIAGDDIISGNKGPVLNDVDTSGGHGGGAVAGGGLLGGGSAVGGDGGSGGGITIVDNSGVLDNSADHTLVDNSEHTSVDSSVDNSVGIHTNMDTHVETNVDAGLF</sequence>
<dbReference type="Proteomes" id="UP000028864">
    <property type="component" value="Unassembled WGS sequence"/>
</dbReference>
<reference evidence="1" key="1">
    <citation type="submission" date="2014-05" db="EMBL/GenBank/DDBJ databases">
        <authorList>
            <person name="Urmite Genomes"/>
        </authorList>
    </citation>
    <scope>NUCLEOTIDE SEQUENCE</scope>
    <source>
        <strain evidence="1">DSM 44074</strain>
    </source>
</reference>
<dbReference type="RefSeq" id="WP_030136972.1">
    <property type="nucleotide sequence ID" value="NZ_LK021337.1"/>
</dbReference>
<dbReference type="AlphaFoldDB" id="A0AAV2WGI3"/>
<evidence type="ECO:0000313" key="2">
    <source>
        <dbReference type="Proteomes" id="UP000028864"/>
    </source>
</evidence>
<dbReference type="NCBIfam" id="NF038175">
    <property type="entry name" value="IniB_NTERM"/>
    <property type="match status" value="1"/>
</dbReference>
<name>A0AAV2WGI3_MYCNE</name>
<dbReference type="InterPro" id="IPR049709">
    <property type="entry name" value="IniB-like_N"/>
</dbReference>
<organism evidence="1 2">
    <name type="scientific">Mycolicibacterium neoaurum</name>
    <name type="common">Mycobacterium neoaurum</name>
    <dbReference type="NCBI Taxonomy" id="1795"/>
    <lineage>
        <taxon>Bacteria</taxon>
        <taxon>Bacillati</taxon>
        <taxon>Actinomycetota</taxon>
        <taxon>Actinomycetes</taxon>
        <taxon>Mycobacteriales</taxon>
        <taxon>Mycobacteriaceae</taxon>
        <taxon>Mycolicibacterium</taxon>
    </lineage>
</organism>
<gene>
    <name evidence="1" type="primary">iniB</name>
    <name evidence="1" type="ORF">BN1047_01245</name>
</gene>
<protein>
    <submittedName>
        <fullName evidence="1">Membrane protein, IniB</fullName>
    </submittedName>
</protein>
<evidence type="ECO:0000313" key="1">
    <source>
        <dbReference type="EMBL" id="CDQ43380.1"/>
    </source>
</evidence>
<accession>A0AAV2WGI3</accession>
<reference evidence="1" key="2">
    <citation type="submission" date="2015-09" db="EMBL/GenBank/DDBJ databases">
        <title>Draft genome sequence of Mycobacterium neoaurum DSM 44074.</title>
        <authorList>
            <person name="Croce O."/>
            <person name="Robert C."/>
            <person name="Raoult D."/>
            <person name="Drancourt M."/>
        </authorList>
    </citation>
    <scope>NUCLEOTIDE SEQUENCE</scope>
    <source>
        <strain evidence="1">DSM 44074</strain>
    </source>
</reference>
<dbReference type="EMBL" id="LK021337">
    <property type="protein sequence ID" value="CDQ43380.1"/>
    <property type="molecule type" value="Genomic_DNA"/>
</dbReference>
<proteinExistence type="predicted"/>